<dbReference type="PANTHER" id="PTHR43791">
    <property type="entry name" value="PERMEASE-RELATED"/>
    <property type="match status" value="1"/>
</dbReference>
<comment type="subcellular location">
    <subcellularLocation>
        <location evidence="1">Membrane</location>
        <topology evidence="1">Multi-pass membrane protein</topology>
    </subcellularLocation>
</comment>
<keyword evidence="5 6" id="KW-0472">Membrane</keyword>
<keyword evidence="2" id="KW-0813">Transport</keyword>
<dbReference type="EMBL" id="JANBUM010000332">
    <property type="protein sequence ID" value="KAJ2778786.1"/>
    <property type="molecule type" value="Genomic_DNA"/>
</dbReference>
<evidence type="ECO:0000313" key="7">
    <source>
        <dbReference type="EMBL" id="KAJ2778786.1"/>
    </source>
</evidence>
<dbReference type="Proteomes" id="UP001140172">
    <property type="component" value="Unassembled WGS sequence"/>
</dbReference>
<dbReference type="OrthoDB" id="2985014at2759"/>
<accession>A0A9W8LFV5</accession>
<dbReference type="GO" id="GO:0022857">
    <property type="term" value="F:transmembrane transporter activity"/>
    <property type="evidence" value="ECO:0007669"/>
    <property type="project" value="TreeGrafter"/>
</dbReference>
<sequence length="250" mass="27999">MSLSPRPGSDFSETTPLRAPVFKLGDINQPLELTHKEQQTLASYLGKCDRRLLFYLCFGYATDSLNKMALSNAKIAGLTADLDLQGYDINTALGAYYLGSFLFQLPSNLILKRARPRYWLSIVMLSWSLVTMCTALVQNAAQLAWCIWPWKLIFDVIGLVSLCWGVLGPSVLQDYPDTAMFITDEDRKQVLQTLADWKIMLWTVIDFCANATTQVNGLFGPTIIAGQGYSPHVVQALLAFTNFMVFSDMR</sequence>
<comment type="caution">
    <text evidence="7">The sequence shown here is derived from an EMBL/GenBank/DDBJ whole genome shotgun (WGS) entry which is preliminary data.</text>
</comment>
<gene>
    <name evidence="7" type="ORF">GGI15_004075</name>
</gene>
<evidence type="ECO:0000256" key="2">
    <source>
        <dbReference type="ARBA" id="ARBA00022448"/>
    </source>
</evidence>
<keyword evidence="3 6" id="KW-0812">Transmembrane</keyword>
<evidence type="ECO:0000256" key="3">
    <source>
        <dbReference type="ARBA" id="ARBA00022692"/>
    </source>
</evidence>
<feature type="transmembrane region" description="Helical" evidence="6">
    <location>
        <begin position="118"/>
        <end position="141"/>
    </location>
</feature>
<dbReference type="GO" id="GO:0016020">
    <property type="term" value="C:membrane"/>
    <property type="evidence" value="ECO:0007669"/>
    <property type="project" value="UniProtKB-SubCell"/>
</dbReference>
<organism evidence="7 8">
    <name type="scientific">Coemansia interrupta</name>
    <dbReference type="NCBI Taxonomy" id="1126814"/>
    <lineage>
        <taxon>Eukaryota</taxon>
        <taxon>Fungi</taxon>
        <taxon>Fungi incertae sedis</taxon>
        <taxon>Zoopagomycota</taxon>
        <taxon>Kickxellomycotina</taxon>
        <taxon>Kickxellomycetes</taxon>
        <taxon>Kickxellales</taxon>
        <taxon>Kickxellaceae</taxon>
        <taxon>Coemansia</taxon>
    </lineage>
</organism>
<keyword evidence="4 6" id="KW-1133">Transmembrane helix</keyword>
<name>A0A9W8LFV5_9FUNG</name>
<reference evidence="7" key="1">
    <citation type="submission" date="2022-07" db="EMBL/GenBank/DDBJ databases">
        <title>Phylogenomic reconstructions and comparative analyses of Kickxellomycotina fungi.</title>
        <authorList>
            <person name="Reynolds N.K."/>
            <person name="Stajich J.E."/>
            <person name="Barry K."/>
            <person name="Grigoriev I.V."/>
            <person name="Crous P."/>
            <person name="Smith M.E."/>
        </authorList>
    </citation>
    <scope>NUCLEOTIDE SEQUENCE</scope>
    <source>
        <strain evidence="7">BCRC 34489</strain>
    </source>
</reference>
<evidence type="ECO:0000313" key="8">
    <source>
        <dbReference type="Proteomes" id="UP001140172"/>
    </source>
</evidence>
<proteinExistence type="predicted"/>
<protein>
    <submittedName>
        <fullName evidence="7">Uncharacterized protein</fullName>
    </submittedName>
</protein>
<dbReference type="AlphaFoldDB" id="A0A9W8LFV5"/>
<evidence type="ECO:0000256" key="6">
    <source>
        <dbReference type="SAM" id="Phobius"/>
    </source>
</evidence>
<dbReference type="InterPro" id="IPR036259">
    <property type="entry name" value="MFS_trans_sf"/>
</dbReference>
<keyword evidence="8" id="KW-1185">Reference proteome</keyword>
<dbReference type="SUPFAM" id="SSF103473">
    <property type="entry name" value="MFS general substrate transporter"/>
    <property type="match status" value="1"/>
</dbReference>
<evidence type="ECO:0000256" key="4">
    <source>
        <dbReference type="ARBA" id="ARBA00022989"/>
    </source>
</evidence>
<dbReference type="Gene3D" id="1.20.1250.20">
    <property type="entry name" value="MFS general substrate transporter like domains"/>
    <property type="match status" value="1"/>
</dbReference>
<evidence type="ECO:0000256" key="1">
    <source>
        <dbReference type="ARBA" id="ARBA00004141"/>
    </source>
</evidence>
<feature type="transmembrane region" description="Helical" evidence="6">
    <location>
        <begin position="147"/>
        <end position="167"/>
    </location>
</feature>
<evidence type="ECO:0000256" key="5">
    <source>
        <dbReference type="ARBA" id="ARBA00023136"/>
    </source>
</evidence>
<dbReference type="PANTHER" id="PTHR43791:SF36">
    <property type="entry name" value="TRANSPORTER, PUTATIVE (AFU_ORTHOLOGUE AFUA_6G08340)-RELATED"/>
    <property type="match status" value="1"/>
</dbReference>